<protein>
    <recommendedName>
        <fullName evidence="6">Pseudouridine synthase</fullName>
        <ecNumber evidence="6">5.4.99.-</ecNumber>
    </recommendedName>
</protein>
<dbReference type="NCBIfam" id="TIGR00005">
    <property type="entry name" value="rluA_subfam"/>
    <property type="match status" value="1"/>
</dbReference>
<dbReference type="InterPro" id="IPR006225">
    <property type="entry name" value="PsdUridine_synth_RluC/D"/>
</dbReference>
<comment type="similarity">
    <text evidence="2 6">Belongs to the pseudouridine synthase RluA family.</text>
</comment>
<dbReference type="GO" id="GO:0000455">
    <property type="term" value="P:enzyme-directed rRNA pseudouridine synthesis"/>
    <property type="evidence" value="ECO:0007669"/>
    <property type="project" value="TreeGrafter"/>
</dbReference>
<accession>A0A9J6R8P2</accession>
<evidence type="ECO:0000256" key="5">
    <source>
        <dbReference type="PROSITE-ProRule" id="PRU00182"/>
    </source>
</evidence>
<dbReference type="Pfam" id="PF00849">
    <property type="entry name" value="PseudoU_synth_2"/>
    <property type="match status" value="1"/>
</dbReference>
<dbReference type="InterPro" id="IPR020103">
    <property type="entry name" value="PsdUridine_synth_cat_dom_sf"/>
</dbReference>
<dbReference type="EMBL" id="JAPRAT010000001">
    <property type="protein sequence ID" value="MCZ0701683.1"/>
    <property type="molecule type" value="Genomic_DNA"/>
</dbReference>
<gene>
    <name evidence="8" type="ORF">OWO01_00475</name>
</gene>
<dbReference type="SUPFAM" id="SSF55120">
    <property type="entry name" value="Pseudouridine synthase"/>
    <property type="match status" value="1"/>
</dbReference>
<proteinExistence type="inferred from homology"/>
<dbReference type="InterPro" id="IPR006145">
    <property type="entry name" value="PsdUridine_synth_RsuA/RluA"/>
</dbReference>
<dbReference type="GO" id="GO:0003723">
    <property type="term" value="F:RNA binding"/>
    <property type="evidence" value="ECO:0007669"/>
    <property type="project" value="UniProtKB-KW"/>
</dbReference>
<dbReference type="PROSITE" id="PS01129">
    <property type="entry name" value="PSI_RLU"/>
    <property type="match status" value="1"/>
</dbReference>
<dbReference type="PROSITE" id="PS50889">
    <property type="entry name" value="S4"/>
    <property type="match status" value="1"/>
</dbReference>
<evidence type="ECO:0000256" key="4">
    <source>
        <dbReference type="PIRSR" id="PIRSR606225-1"/>
    </source>
</evidence>
<evidence type="ECO:0000256" key="1">
    <source>
        <dbReference type="ARBA" id="ARBA00000073"/>
    </source>
</evidence>
<evidence type="ECO:0000256" key="6">
    <source>
        <dbReference type="RuleBase" id="RU362028"/>
    </source>
</evidence>
<dbReference type="GO" id="GO:0009982">
    <property type="term" value="F:pseudouridine synthase activity"/>
    <property type="evidence" value="ECO:0007669"/>
    <property type="project" value="InterPro"/>
</dbReference>
<comment type="catalytic activity">
    <reaction evidence="1 6">
        <text>a uridine in RNA = a pseudouridine in RNA</text>
        <dbReference type="Rhea" id="RHEA:48348"/>
        <dbReference type="Rhea" id="RHEA-COMP:12068"/>
        <dbReference type="Rhea" id="RHEA-COMP:12069"/>
        <dbReference type="ChEBI" id="CHEBI:65314"/>
        <dbReference type="ChEBI" id="CHEBI:65315"/>
    </reaction>
</comment>
<keyword evidence="9" id="KW-1185">Reference proteome</keyword>
<feature type="active site" evidence="4">
    <location>
        <position position="132"/>
    </location>
</feature>
<dbReference type="CDD" id="cd02869">
    <property type="entry name" value="PseudoU_synth_RluA_like"/>
    <property type="match status" value="1"/>
</dbReference>
<dbReference type="AlphaFoldDB" id="A0A9J6R8P2"/>
<dbReference type="Proteomes" id="UP001084197">
    <property type="component" value="Unassembled WGS sequence"/>
</dbReference>
<dbReference type="InterPro" id="IPR006224">
    <property type="entry name" value="PsdUridine_synth_RluA-like_CS"/>
</dbReference>
<dbReference type="PANTHER" id="PTHR21600">
    <property type="entry name" value="MITOCHONDRIAL RNA PSEUDOURIDINE SYNTHASE"/>
    <property type="match status" value="1"/>
</dbReference>
<comment type="function">
    <text evidence="6">Responsible for synthesis of pseudouridine from uracil.</text>
</comment>
<keyword evidence="3 6" id="KW-0413">Isomerase</keyword>
<evidence type="ECO:0000256" key="2">
    <source>
        <dbReference type="ARBA" id="ARBA00010876"/>
    </source>
</evidence>
<feature type="domain" description="Pseudouridine synthase RsuA/RluA-like" evidence="7">
    <location>
        <begin position="85"/>
        <end position="237"/>
    </location>
</feature>
<dbReference type="GO" id="GO:0140098">
    <property type="term" value="F:catalytic activity, acting on RNA"/>
    <property type="evidence" value="ECO:0007669"/>
    <property type="project" value="UniProtKB-ARBA"/>
</dbReference>
<comment type="caution">
    <text evidence="8">The sequence shown here is derived from an EMBL/GenBank/DDBJ whole genome shotgun (WGS) entry which is preliminary data.</text>
</comment>
<dbReference type="Gene3D" id="3.30.2350.10">
    <property type="entry name" value="Pseudouridine synthase"/>
    <property type="match status" value="1"/>
</dbReference>
<dbReference type="RefSeq" id="WP_268778450.1">
    <property type="nucleotide sequence ID" value="NZ_JAPRAT010000001.1"/>
</dbReference>
<dbReference type="PANTHER" id="PTHR21600:SF44">
    <property type="entry name" value="RIBOSOMAL LARGE SUBUNIT PSEUDOURIDINE SYNTHASE D"/>
    <property type="match status" value="1"/>
</dbReference>
<organism evidence="8 9">
    <name type="scientific">Natronobacillus azotifigens</name>
    <dbReference type="NCBI Taxonomy" id="472978"/>
    <lineage>
        <taxon>Bacteria</taxon>
        <taxon>Bacillati</taxon>
        <taxon>Bacillota</taxon>
        <taxon>Bacilli</taxon>
        <taxon>Bacillales</taxon>
        <taxon>Bacillaceae</taxon>
        <taxon>Natronobacillus</taxon>
    </lineage>
</organism>
<reference evidence="8" key="1">
    <citation type="submission" date="2022-11" db="EMBL/GenBank/DDBJ databases">
        <title>WGS of Natronobacillus azotifigens 24KS-1, an anaerobic diazotrophic haloalkaliphile from soda-rich habitats.</title>
        <authorList>
            <person name="Sorokin D.Y."/>
            <person name="Merkel A.Y."/>
        </authorList>
    </citation>
    <scope>NUCLEOTIDE SEQUENCE</scope>
    <source>
        <strain evidence="8">24KS-1</strain>
    </source>
</reference>
<evidence type="ECO:0000313" key="8">
    <source>
        <dbReference type="EMBL" id="MCZ0701683.1"/>
    </source>
</evidence>
<sequence length="292" mass="33239">MDKQMNGQQFKVTESSLLLAFLLQVVDRGRNYTKAILARGQVLVDGEVETAYNYALEPGQQVTILKQAPRTEKLNGVKILYEDDDLIVVNKTAGLLTIATGKDQQPTAYRELNSYVRKKNSANRIFIVHRLDRDTSGVMVFAKNEKTKHKLQNNWKQVVEERTYIALVEGEVKQTKGTITSWLKETKTHQMYVSQSTNGAKQAILHYERIQTNRQFSLLAVQLETGRKNQIRVQLAHIGHPIVGDKKYFSKSNILGRLGLHAKVLAFTHPTTKEQLRFEANVPDLFFQKSKG</sequence>
<evidence type="ECO:0000259" key="7">
    <source>
        <dbReference type="Pfam" id="PF00849"/>
    </source>
</evidence>
<keyword evidence="5" id="KW-0694">RNA-binding</keyword>
<dbReference type="EC" id="5.4.99.-" evidence="6"/>
<dbReference type="InterPro" id="IPR050188">
    <property type="entry name" value="RluA_PseudoU_synthase"/>
</dbReference>
<evidence type="ECO:0000256" key="3">
    <source>
        <dbReference type="ARBA" id="ARBA00023235"/>
    </source>
</evidence>
<dbReference type="SUPFAM" id="SSF55174">
    <property type="entry name" value="Alpha-L RNA-binding motif"/>
    <property type="match status" value="1"/>
</dbReference>
<evidence type="ECO:0000313" key="9">
    <source>
        <dbReference type="Proteomes" id="UP001084197"/>
    </source>
</evidence>
<name>A0A9J6R8P2_9BACI</name>
<dbReference type="CDD" id="cd00165">
    <property type="entry name" value="S4"/>
    <property type="match status" value="1"/>
</dbReference>